<protein>
    <submittedName>
        <fullName evidence="1">Uncharacterized protein</fullName>
    </submittedName>
</protein>
<evidence type="ECO:0000313" key="2">
    <source>
        <dbReference type="Proteomes" id="UP001596145"/>
    </source>
</evidence>
<reference evidence="1 2" key="1">
    <citation type="journal article" date="2019" name="Int. J. Syst. Evol. Microbiol.">
        <title>The Global Catalogue of Microorganisms (GCM) 10K type strain sequencing project: providing services to taxonomists for standard genome sequencing and annotation.</title>
        <authorList>
            <consortium name="The Broad Institute Genomics Platform"/>
            <consortium name="The Broad Institute Genome Sequencing Center for Infectious Disease"/>
            <person name="Wu L."/>
            <person name="Ma J."/>
        </authorList>
    </citation>
    <scope>NUCLEOTIDE SEQUENCE [LARGE SCALE GENOMIC DNA]</scope>
    <source>
        <strain evidence="1 2">CGMCC 1.16026</strain>
    </source>
</reference>
<keyword evidence="2" id="KW-1185">Reference proteome</keyword>
<organism evidence="1 2">
    <name type="scientific">Halorubrum glutamatedens</name>
    <dbReference type="NCBI Taxonomy" id="2707018"/>
    <lineage>
        <taxon>Archaea</taxon>
        <taxon>Methanobacteriati</taxon>
        <taxon>Methanobacteriota</taxon>
        <taxon>Stenosarchaea group</taxon>
        <taxon>Halobacteria</taxon>
        <taxon>Halobacteriales</taxon>
        <taxon>Haloferacaceae</taxon>
        <taxon>Halorubrum</taxon>
    </lineage>
</organism>
<proteinExistence type="predicted"/>
<dbReference type="Proteomes" id="UP001596145">
    <property type="component" value="Unassembled WGS sequence"/>
</dbReference>
<dbReference type="EMBL" id="JBHSKV010000018">
    <property type="protein sequence ID" value="MFC5135636.1"/>
    <property type="molecule type" value="Genomic_DNA"/>
</dbReference>
<evidence type="ECO:0000313" key="1">
    <source>
        <dbReference type="EMBL" id="MFC5135636.1"/>
    </source>
</evidence>
<gene>
    <name evidence="1" type="ORF">ACFPJA_13030</name>
</gene>
<accession>A0ABD5QU18</accession>
<comment type="caution">
    <text evidence="1">The sequence shown here is derived from an EMBL/GenBank/DDBJ whole genome shotgun (WGS) entry which is preliminary data.</text>
</comment>
<name>A0ABD5QU18_9EURY</name>
<sequence length="174" mass="19216">MMIVLSDGSLEGSELVERYPISADDRGESRSRTDLKDRIARELGEYHDTKRERETVRERENQFVGSLRLLEQAFDEIEGSDSDDGTVSTQEAAYATQLCSQRLTMLRSSVAASVGSRLKNLFGWLKGIISSVSAKLWNLVSSHTNLEEWSVSGGTGVSMFGLQSNAEMSLTFGP</sequence>
<dbReference type="AlphaFoldDB" id="A0ABD5QU18"/>